<accession>A0A6M0Q7I7</accession>
<dbReference type="NCBIfam" id="NF005834">
    <property type="entry name" value="PRK07738.1"/>
    <property type="match status" value="1"/>
</dbReference>
<dbReference type="PANTHER" id="PTHR37166">
    <property type="entry name" value="PROTEIN FLAG"/>
    <property type="match status" value="1"/>
</dbReference>
<comment type="caution">
    <text evidence="1">The sequence shown here is derived from an EMBL/GenBank/DDBJ whole genome shotgun (WGS) entry which is preliminary data.</text>
</comment>
<protein>
    <submittedName>
        <fullName evidence="1">Flagellar protein FlaG</fullName>
    </submittedName>
</protein>
<dbReference type="AlphaFoldDB" id="A0A6M0Q7I7"/>
<name>A0A6M0Q7I7_9BACI</name>
<dbReference type="InterPro" id="IPR035924">
    <property type="entry name" value="FlaG-like_sf"/>
</dbReference>
<evidence type="ECO:0000313" key="1">
    <source>
        <dbReference type="EMBL" id="NEY72253.1"/>
    </source>
</evidence>
<dbReference type="SUPFAM" id="SSF160214">
    <property type="entry name" value="FlaG-like"/>
    <property type="match status" value="1"/>
</dbReference>
<organism evidence="1 2">
    <name type="scientific">Bacillus mesophilus</name>
    <dbReference type="NCBI Taxonomy" id="1808955"/>
    <lineage>
        <taxon>Bacteria</taxon>
        <taxon>Bacillati</taxon>
        <taxon>Bacillota</taxon>
        <taxon>Bacilli</taxon>
        <taxon>Bacillales</taxon>
        <taxon>Bacillaceae</taxon>
        <taxon>Bacillus</taxon>
    </lineage>
</organism>
<dbReference type="Pfam" id="PF03646">
    <property type="entry name" value="FlaG"/>
    <property type="match status" value="1"/>
</dbReference>
<dbReference type="RefSeq" id="WP_163179708.1">
    <property type="nucleotide sequence ID" value="NZ_JAAIWM010000003.1"/>
</dbReference>
<dbReference type="InterPro" id="IPR005186">
    <property type="entry name" value="FlaG"/>
</dbReference>
<sequence length="122" mass="14118">MAIDHLSSNSPRLNLDSKNLNIKTSDKLVIENDKVVNKDRELNESKISKEEIEEVVKQMNQFLLQPNRTSVKFQLHEELKEYYVSVIDEASQEVIREIPSKKLLDVYAAMTEFLGLVVDKKI</sequence>
<keyword evidence="1" id="KW-0966">Cell projection</keyword>
<evidence type="ECO:0000313" key="2">
    <source>
        <dbReference type="Proteomes" id="UP000481043"/>
    </source>
</evidence>
<reference evidence="1 2" key="1">
    <citation type="submission" date="2020-02" db="EMBL/GenBank/DDBJ databases">
        <title>Bacillus aquiflavi sp. nov., isolated from yellow water of strong flavor Chinese baijiu in Yibin region of China.</title>
        <authorList>
            <person name="Xie J."/>
        </authorList>
    </citation>
    <scope>NUCLEOTIDE SEQUENCE [LARGE SCALE GENOMIC DNA]</scope>
    <source>
        <strain evidence="1 2">SA4</strain>
    </source>
</reference>
<keyword evidence="1" id="KW-0282">Flagellum</keyword>
<dbReference type="EMBL" id="JAAIWM010000003">
    <property type="protein sequence ID" value="NEY72253.1"/>
    <property type="molecule type" value="Genomic_DNA"/>
</dbReference>
<dbReference type="PANTHER" id="PTHR37166:SF1">
    <property type="entry name" value="PROTEIN FLAG"/>
    <property type="match status" value="1"/>
</dbReference>
<dbReference type="Proteomes" id="UP000481043">
    <property type="component" value="Unassembled WGS sequence"/>
</dbReference>
<dbReference type="Gene3D" id="3.30.160.170">
    <property type="entry name" value="FlaG-like"/>
    <property type="match status" value="1"/>
</dbReference>
<keyword evidence="2" id="KW-1185">Reference proteome</keyword>
<keyword evidence="1" id="KW-0969">Cilium</keyword>
<proteinExistence type="predicted"/>
<gene>
    <name evidence="1" type="primary">flaG</name>
    <name evidence="1" type="ORF">G4D63_11005</name>
</gene>